<organism evidence="3 4">
    <name type="scientific">Pendulispora albinea</name>
    <dbReference type="NCBI Taxonomy" id="2741071"/>
    <lineage>
        <taxon>Bacteria</taxon>
        <taxon>Pseudomonadati</taxon>
        <taxon>Myxococcota</taxon>
        <taxon>Myxococcia</taxon>
        <taxon>Myxococcales</taxon>
        <taxon>Sorangiineae</taxon>
        <taxon>Pendulisporaceae</taxon>
        <taxon>Pendulispora</taxon>
    </lineage>
</organism>
<dbReference type="InterPro" id="IPR036663">
    <property type="entry name" value="Fumarylacetoacetase_C_sf"/>
</dbReference>
<dbReference type="Pfam" id="PF01557">
    <property type="entry name" value="FAA_hydrolase"/>
    <property type="match status" value="1"/>
</dbReference>
<sequence>MNERGARQAAEFLWSAWQGKRLVDAVPEDYRPRDLEEGYAVQDALGALAGPAIGWKIAATSKAGQHHIGVDAPLAGPLYRCFAYASGAILPAGHLHMRVSEAEFAFRMARDLPSRGRPYEPDEVLDAVAALHLAIEVPDSRYRDFVTIGAPQLVADASCASYFVLGPEYTDFRKIDWLAHPVTMHKNGAVAALGKGSNVLGDPRVALTWIANDLALRRNGLREGEIITTGTCIVPLEIGPGDAVVADFGILGAVSVRFT</sequence>
<dbReference type="EMBL" id="CP089984">
    <property type="protein sequence ID" value="WXB15048.1"/>
    <property type="molecule type" value="Genomic_DNA"/>
</dbReference>
<keyword evidence="3" id="KW-0378">Hydrolase</keyword>
<protein>
    <submittedName>
        <fullName evidence="3">Fumarylacetoacetate hydrolase family protein</fullName>
    </submittedName>
</protein>
<feature type="domain" description="Fumarylacetoacetase-like C-terminal" evidence="2">
    <location>
        <begin position="99"/>
        <end position="256"/>
    </location>
</feature>
<evidence type="ECO:0000313" key="4">
    <source>
        <dbReference type="Proteomes" id="UP001370348"/>
    </source>
</evidence>
<dbReference type="Proteomes" id="UP001370348">
    <property type="component" value="Chromosome"/>
</dbReference>
<dbReference type="RefSeq" id="WP_394824672.1">
    <property type="nucleotide sequence ID" value="NZ_CP089984.1"/>
</dbReference>
<keyword evidence="4" id="KW-1185">Reference proteome</keyword>
<evidence type="ECO:0000313" key="3">
    <source>
        <dbReference type="EMBL" id="WXB15048.1"/>
    </source>
</evidence>
<dbReference type="InterPro" id="IPR011234">
    <property type="entry name" value="Fumarylacetoacetase-like_C"/>
</dbReference>
<dbReference type="Gene3D" id="3.90.850.10">
    <property type="entry name" value="Fumarylacetoacetase-like, C-terminal domain"/>
    <property type="match status" value="1"/>
</dbReference>
<name>A0ABZ2LVW8_9BACT</name>
<dbReference type="GO" id="GO:0016787">
    <property type="term" value="F:hydrolase activity"/>
    <property type="evidence" value="ECO:0007669"/>
    <property type="project" value="UniProtKB-KW"/>
</dbReference>
<reference evidence="3 4" key="1">
    <citation type="submission" date="2021-12" db="EMBL/GenBank/DDBJ databases">
        <title>Discovery of the Pendulisporaceae a myxobacterial family with distinct sporulation behavior and unique specialized metabolism.</title>
        <authorList>
            <person name="Garcia R."/>
            <person name="Popoff A."/>
            <person name="Bader C.D."/>
            <person name="Loehr J."/>
            <person name="Walesch S."/>
            <person name="Walt C."/>
            <person name="Boldt J."/>
            <person name="Bunk B."/>
            <person name="Haeckl F.J.F.P.J."/>
            <person name="Gunesch A.P."/>
            <person name="Birkelbach J."/>
            <person name="Nuebel U."/>
            <person name="Pietschmann T."/>
            <person name="Bach T."/>
            <person name="Mueller R."/>
        </authorList>
    </citation>
    <scope>NUCLEOTIDE SEQUENCE [LARGE SCALE GENOMIC DNA]</scope>
    <source>
        <strain evidence="3 4">MSr11954</strain>
    </source>
</reference>
<gene>
    <name evidence="3" type="ORF">LZC94_45420</name>
</gene>
<dbReference type="PANTHER" id="PTHR30143">
    <property type="entry name" value="ACID HYDRATASE"/>
    <property type="match status" value="1"/>
</dbReference>
<dbReference type="InterPro" id="IPR050772">
    <property type="entry name" value="Hydratase-Decarb/MhpD_sf"/>
</dbReference>
<dbReference type="SUPFAM" id="SSF56529">
    <property type="entry name" value="FAH"/>
    <property type="match status" value="1"/>
</dbReference>
<evidence type="ECO:0000256" key="1">
    <source>
        <dbReference type="ARBA" id="ARBA00023239"/>
    </source>
</evidence>
<proteinExistence type="predicted"/>
<keyword evidence="1" id="KW-0456">Lyase</keyword>
<dbReference type="PANTHER" id="PTHR30143:SF0">
    <property type="entry name" value="2-KETO-4-PENTENOATE HYDRATASE"/>
    <property type="match status" value="1"/>
</dbReference>
<accession>A0ABZ2LVW8</accession>
<evidence type="ECO:0000259" key="2">
    <source>
        <dbReference type="Pfam" id="PF01557"/>
    </source>
</evidence>